<reference evidence="3 4" key="3">
    <citation type="submission" date="2020-08" db="EMBL/GenBank/DDBJ databases">
        <title>Genomic Encyclopedia of Type Strains, Phase IV (KMG-IV): sequencing the most valuable type-strain genomes for metagenomic binning, comparative biology and taxonomic classification.</title>
        <authorList>
            <person name="Goeker M."/>
        </authorList>
    </citation>
    <scope>NUCLEOTIDE SEQUENCE [LARGE SCALE GENOMIC DNA]</scope>
    <source>
        <strain evidence="3 4">DSM 27521</strain>
    </source>
</reference>
<evidence type="ECO:0000256" key="1">
    <source>
        <dbReference type="SAM" id="Phobius"/>
    </source>
</evidence>
<keyword evidence="5" id="KW-1185">Reference proteome</keyword>
<dbReference type="RefSeq" id="WP_184115923.1">
    <property type="nucleotide sequence ID" value="NZ_BNAJ01000018.1"/>
</dbReference>
<dbReference type="AlphaFoldDB" id="A0A7W8KIU3"/>
<reference evidence="2" key="1">
    <citation type="journal article" date="2014" name="Int. J. Syst. Evol. Microbiol.">
        <title>Complete genome of a new Firmicutes species belonging to the dominant human colonic microbiota ('Ruminococcus bicirculans') reveals two chromosomes and a selective capacity to utilize plant glucans.</title>
        <authorList>
            <consortium name="NISC Comparative Sequencing Program"/>
            <person name="Wegmann U."/>
            <person name="Louis P."/>
            <person name="Goesmann A."/>
            <person name="Henrissat B."/>
            <person name="Duncan S.H."/>
            <person name="Flint H.J."/>
        </authorList>
    </citation>
    <scope>NUCLEOTIDE SEQUENCE</scope>
    <source>
        <strain evidence="2">CGMCC 1.18437</strain>
    </source>
</reference>
<evidence type="ECO:0000313" key="4">
    <source>
        <dbReference type="Proteomes" id="UP000539473"/>
    </source>
</evidence>
<evidence type="ECO:0000313" key="3">
    <source>
        <dbReference type="EMBL" id="MBB5378999.1"/>
    </source>
</evidence>
<organism evidence="3 4">
    <name type="scientific">Deinococcus metalli</name>
    <dbReference type="NCBI Taxonomy" id="1141878"/>
    <lineage>
        <taxon>Bacteria</taxon>
        <taxon>Thermotogati</taxon>
        <taxon>Deinococcota</taxon>
        <taxon>Deinococci</taxon>
        <taxon>Deinococcales</taxon>
        <taxon>Deinococcaceae</taxon>
        <taxon>Deinococcus</taxon>
    </lineage>
</organism>
<feature type="transmembrane region" description="Helical" evidence="1">
    <location>
        <begin position="12"/>
        <end position="31"/>
    </location>
</feature>
<keyword evidence="1" id="KW-1133">Transmembrane helix</keyword>
<proteinExistence type="predicted"/>
<keyword evidence="1" id="KW-0812">Transmembrane</keyword>
<reference evidence="2" key="4">
    <citation type="submission" date="2024-05" db="EMBL/GenBank/DDBJ databases">
        <authorList>
            <person name="Sun Q."/>
            <person name="Zhou Y."/>
        </authorList>
    </citation>
    <scope>NUCLEOTIDE SEQUENCE</scope>
    <source>
        <strain evidence="2">CGMCC 1.18437</strain>
    </source>
</reference>
<dbReference type="Proteomes" id="UP000539473">
    <property type="component" value="Unassembled WGS sequence"/>
</dbReference>
<dbReference type="EMBL" id="JACHFK010000018">
    <property type="protein sequence ID" value="MBB5378999.1"/>
    <property type="molecule type" value="Genomic_DNA"/>
</dbReference>
<dbReference type="EMBL" id="BNAJ01000018">
    <property type="protein sequence ID" value="GHF63473.1"/>
    <property type="molecule type" value="Genomic_DNA"/>
</dbReference>
<comment type="caution">
    <text evidence="3">The sequence shown here is derived from an EMBL/GenBank/DDBJ whole genome shotgun (WGS) entry which is preliminary data.</text>
</comment>
<dbReference type="Proteomes" id="UP000619376">
    <property type="component" value="Unassembled WGS sequence"/>
</dbReference>
<feature type="transmembrane region" description="Helical" evidence="1">
    <location>
        <begin position="51"/>
        <end position="70"/>
    </location>
</feature>
<reference evidence="5" key="2">
    <citation type="journal article" date="2019" name="Int. J. Syst. Evol. Microbiol.">
        <title>The Global Catalogue of Microorganisms (GCM) 10K type strain sequencing project: providing services to taxonomists for standard genome sequencing and annotation.</title>
        <authorList>
            <consortium name="The Broad Institute Genomics Platform"/>
            <consortium name="The Broad Institute Genome Sequencing Center for Infectious Disease"/>
            <person name="Wu L."/>
            <person name="Ma J."/>
        </authorList>
    </citation>
    <scope>NUCLEOTIDE SEQUENCE [LARGE SCALE GENOMIC DNA]</scope>
    <source>
        <strain evidence="5">CGMCC 1.18437</strain>
    </source>
</reference>
<protein>
    <submittedName>
        <fullName evidence="3">Uncharacterized protein</fullName>
    </submittedName>
</protein>
<evidence type="ECO:0000313" key="2">
    <source>
        <dbReference type="EMBL" id="GHF63473.1"/>
    </source>
</evidence>
<gene>
    <name evidence="2" type="ORF">GCM10017781_44270</name>
    <name evidence="3" type="ORF">HNQ07_004509</name>
</gene>
<sequence length="99" mass="10326">MPDVSTDRLKREALACVQTVAPLYALLHLVAPTTPGGLGLLATLAADLCAWVLTPLLGLCLVGAGLFALTDRSLRDLLPVCALGLLSSLMLRDVFNALA</sequence>
<keyword evidence="1" id="KW-0472">Membrane</keyword>
<name>A0A7W8KIU3_9DEIO</name>
<accession>A0A7W8KIU3</accession>
<evidence type="ECO:0000313" key="5">
    <source>
        <dbReference type="Proteomes" id="UP000619376"/>
    </source>
</evidence>